<gene>
    <name evidence="2" type="ORF">CLUP02_02506</name>
</gene>
<dbReference type="InterPro" id="IPR000073">
    <property type="entry name" value="AB_hydrolase_1"/>
</dbReference>
<dbReference type="Proteomes" id="UP000830671">
    <property type="component" value="Chromosome 2"/>
</dbReference>
<evidence type="ECO:0000259" key="1">
    <source>
        <dbReference type="Pfam" id="PF00561"/>
    </source>
</evidence>
<evidence type="ECO:0000313" key="2">
    <source>
        <dbReference type="EMBL" id="UQC77040.1"/>
    </source>
</evidence>
<dbReference type="GO" id="GO:0047372">
    <property type="term" value="F:monoacylglycerol lipase activity"/>
    <property type="evidence" value="ECO:0007669"/>
    <property type="project" value="TreeGrafter"/>
</dbReference>
<sequence>MAKPWQHSLGLCPLYVEQRSLEPCHYLTLSKPTLSSRTSIMDTGNRKIIRHSNGQTTAYILDSFVDPWKPAETILLQHGFGRTLDHFYHWVPALARKYNVLRRDLRGHGGSSYPGPDDDEVYQYTTTTIVDEIKDTLDQLNIEKIHFVGESTSGMLAEIFAATYPERVGSVIVCSSPTHLPASAQEFLAFGLESWPQACRQLGSRGWAERLLGASGTVASSDPNYLAWWKDKVAVSDGEGLAGYAEFLSQLDAQPYLGDIKAPMLILSPTNSALVSVESTKKLTAEVASSKLAIIESQGHEIYAEAAEDCISKIRDFLEEL</sequence>
<reference evidence="2" key="1">
    <citation type="journal article" date="2021" name="Mol. Plant Microbe Interact.">
        <title>Complete Genome Sequence of the Plant-Pathogenic Fungus Colletotrichum lupini.</title>
        <authorList>
            <person name="Baroncelli R."/>
            <person name="Pensec F."/>
            <person name="Da Lio D."/>
            <person name="Boufleur T."/>
            <person name="Vicente I."/>
            <person name="Sarrocco S."/>
            <person name="Picot A."/>
            <person name="Baraldi E."/>
            <person name="Sukno S."/>
            <person name="Thon M."/>
            <person name="Le Floch G."/>
        </authorList>
    </citation>
    <scope>NUCLEOTIDE SEQUENCE</scope>
    <source>
        <strain evidence="2">IMI 504893</strain>
    </source>
</reference>
<dbReference type="PANTHER" id="PTHR43798">
    <property type="entry name" value="MONOACYLGLYCEROL LIPASE"/>
    <property type="match status" value="1"/>
</dbReference>
<dbReference type="PRINTS" id="PR00111">
    <property type="entry name" value="ABHYDROLASE"/>
</dbReference>
<feature type="domain" description="AB hydrolase-1" evidence="1">
    <location>
        <begin position="73"/>
        <end position="306"/>
    </location>
</feature>
<dbReference type="PANTHER" id="PTHR43798:SF33">
    <property type="entry name" value="HYDROLASE, PUTATIVE (AFU_ORTHOLOGUE AFUA_2G14860)-RELATED"/>
    <property type="match status" value="1"/>
</dbReference>
<dbReference type="EMBL" id="CP019474">
    <property type="protein sequence ID" value="UQC77040.1"/>
    <property type="molecule type" value="Genomic_DNA"/>
</dbReference>
<dbReference type="GeneID" id="73336548"/>
<protein>
    <recommendedName>
        <fullName evidence="1">AB hydrolase-1 domain-containing protein</fullName>
    </recommendedName>
</protein>
<evidence type="ECO:0000313" key="3">
    <source>
        <dbReference type="Proteomes" id="UP000830671"/>
    </source>
</evidence>
<dbReference type="Gene3D" id="3.40.50.1820">
    <property type="entry name" value="alpha/beta hydrolase"/>
    <property type="match status" value="1"/>
</dbReference>
<accession>A0A9Q8SH06</accession>
<dbReference type="GO" id="GO:0016020">
    <property type="term" value="C:membrane"/>
    <property type="evidence" value="ECO:0007669"/>
    <property type="project" value="TreeGrafter"/>
</dbReference>
<keyword evidence="3" id="KW-1185">Reference proteome</keyword>
<dbReference type="InterPro" id="IPR050266">
    <property type="entry name" value="AB_hydrolase_sf"/>
</dbReference>
<dbReference type="GO" id="GO:0046464">
    <property type="term" value="P:acylglycerol catabolic process"/>
    <property type="evidence" value="ECO:0007669"/>
    <property type="project" value="TreeGrafter"/>
</dbReference>
<name>A0A9Q8SH06_9PEZI</name>
<organism evidence="2 3">
    <name type="scientific">Colletotrichum lupini</name>
    <dbReference type="NCBI Taxonomy" id="145971"/>
    <lineage>
        <taxon>Eukaryota</taxon>
        <taxon>Fungi</taxon>
        <taxon>Dikarya</taxon>
        <taxon>Ascomycota</taxon>
        <taxon>Pezizomycotina</taxon>
        <taxon>Sordariomycetes</taxon>
        <taxon>Hypocreomycetidae</taxon>
        <taxon>Glomerellales</taxon>
        <taxon>Glomerellaceae</taxon>
        <taxon>Colletotrichum</taxon>
        <taxon>Colletotrichum acutatum species complex</taxon>
    </lineage>
</organism>
<dbReference type="SUPFAM" id="SSF53474">
    <property type="entry name" value="alpha/beta-Hydrolases"/>
    <property type="match status" value="1"/>
</dbReference>
<dbReference type="InterPro" id="IPR029058">
    <property type="entry name" value="AB_hydrolase_fold"/>
</dbReference>
<dbReference type="RefSeq" id="XP_049138681.1">
    <property type="nucleotide sequence ID" value="XM_049281538.1"/>
</dbReference>
<dbReference type="KEGG" id="clup:CLUP02_02506"/>
<dbReference type="AlphaFoldDB" id="A0A9Q8SH06"/>
<dbReference type="Pfam" id="PF00561">
    <property type="entry name" value="Abhydrolase_1"/>
    <property type="match status" value="1"/>
</dbReference>
<proteinExistence type="predicted"/>